<dbReference type="AlphaFoldDB" id="A0A1Y2ID59"/>
<dbReference type="EMBL" id="KZ084132">
    <property type="protein sequence ID" value="OSC99016.1"/>
    <property type="molecule type" value="Genomic_DNA"/>
</dbReference>
<keyword evidence="3" id="KW-0472">Membrane</keyword>
<keyword evidence="5" id="KW-1185">Reference proteome</keyword>
<dbReference type="PANTHER" id="PTHR12192">
    <property type="entry name" value="CATION TRANSPORT PROTEIN CHAC-RELATED"/>
    <property type="match status" value="1"/>
</dbReference>
<dbReference type="InterPro" id="IPR013024">
    <property type="entry name" value="GGCT-like"/>
</dbReference>
<dbReference type="EC" id="4.3.2.7" evidence="1"/>
<protein>
    <recommendedName>
        <fullName evidence="1">glutathione-specific gamma-glutamylcyclotransferase</fullName>
        <ecNumber evidence="1">4.3.2.7</ecNumber>
    </recommendedName>
</protein>
<dbReference type="STRING" id="1353009.A0A1Y2ID59"/>
<dbReference type="GO" id="GO:0005737">
    <property type="term" value="C:cytoplasm"/>
    <property type="evidence" value="ECO:0007669"/>
    <property type="project" value="TreeGrafter"/>
</dbReference>
<dbReference type="GO" id="GO:0006751">
    <property type="term" value="P:glutathione catabolic process"/>
    <property type="evidence" value="ECO:0007669"/>
    <property type="project" value="InterPro"/>
</dbReference>
<organism evidence="4 5">
    <name type="scientific">Trametes coccinea (strain BRFM310)</name>
    <name type="common">Pycnoporus coccineus</name>
    <dbReference type="NCBI Taxonomy" id="1353009"/>
    <lineage>
        <taxon>Eukaryota</taxon>
        <taxon>Fungi</taxon>
        <taxon>Dikarya</taxon>
        <taxon>Basidiomycota</taxon>
        <taxon>Agaricomycotina</taxon>
        <taxon>Agaricomycetes</taxon>
        <taxon>Polyporales</taxon>
        <taxon>Polyporaceae</taxon>
        <taxon>Trametes</taxon>
    </lineage>
</organism>
<keyword evidence="3" id="KW-1133">Transmembrane helix</keyword>
<accession>A0A1Y2ID59</accession>
<dbReference type="Pfam" id="PF04752">
    <property type="entry name" value="ChaC"/>
    <property type="match status" value="1"/>
</dbReference>
<dbReference type="InterPro" id="IPR006840">
    <property type="entry name" value="ChaC"/>
</dbReference>
<name>A0A1Y2ID59_TRAC3</name>
<dbReference type="InterPro" id="IPR036568">
    <property type="entry name" value="GGCT-like_sf"/>
</dbReference>
<dbReference type="Proteomes" id="UP000193067">
    <property type="component" value="Unassembled WGS sequence"/>
</dbReference>
<evidence type="ECO:0000313" key="5">
    <source>
        <dbReference type="Proteomes" id="UP000193067"/>
    </source>
</evidence>
<dbReference type="OrthoDB" id="5894at2759"/>
<sequence>MPSAPTNAAGATPYVVFGYGSLIFKVIAALIRRYGTCMLNKGIAVSHHRMLSQKATPGYLKGYVRRFAQKSHDHRGTPENPGRVVTLIHKEDWDHCSSSDPFPDDNVVWGVAYTIDPAYASEVRDYLDYREKDGYTLEEVDVYGLMNGQETVVIPKAHCYVGRPDNPSFIGSEPIDLLAERIWHSVGPSGPNKEYLYRLAEAVRRLAPESHDSHLFELETRCREMDQKASHGVSTAGLNDL</sequence>
<reference evidence="4 5" key="1">
    <citation type="journal article" date="2015" name="Biotechnol. Biofuels">
        <title>Enhanced degradation of softwood versus hardwood by the white-rot fungus Pycnoporus coccineus.</title>
        <authorList>
            <person name="Couturier M."/>
            <person name="Navarro D."/>
            <person name="Chevret D."/>
            <person name="Henrissat B."/>
            <person name="Piumi F."/>
            <person name="Ruiz-Duenas F.J."/>
            <person name="Martinez A.T."/>
            <person name="Grigoriev I.V."/>
            <person name="Riley R."/>
            <person name="Lipzen A."/>
            <person name="Berrin J.G."/>
            <person name="Master E.R."/>
            <person name="Rosso M.N."/>
        </authorList>
    </citation>
    <scope>NUCLEOTIDE SEQUENCE [LARGE SCALE GENOMIC DNA]</scope>
    <source>
        <strain evidence="4 5">BRFM310</strain>
    </source>
</reference>
<dbReference type="PANTHER" id="PTHR12192:SF2">
    <property type="entry name" value="GLUTATHIONE-SPECIFIC GAMMA-GLUTAMYLCYCLOTRANSFERASE 2"/>
    <property type="match status" value="1"/>
</dbReference>
<dbReference type="CDD" id="cd06661">
    <property type="entry name" value="GGCT_like"/>
    <property type="match status" value="1"/>
</dbReference>
<dbReference type="GO" id="GO:0061928">
    <property type="term" value="F:glutathione specific gamma-glutamylcyclotransferase activity"/>
    <property type="evidence" value="ECO:0007669"/>
    <property type="project" value="UniProtKB-EC"/>
</dbReference>
<evidence type="ECO:0000256" key="1">
    <source>
        <dbReference type="ARBA" id="ARBA00012344"/>
    </source>
</evidence>
<evidence type="ECO:0000313" key="4">
    <source>
        <dbReference type="EMBL" id="OSC99016.1"/>
    </source>
</evidence>
<dbReference type="Gene3D" id="3.10.490.10">
    <property type="entry name" value="Gamma-glutamyl cyclotransferase-like"/>
    <property type="match status" value="1"/>
</dbReference>
<gene>
    <name evidence="4" type="ORF">PYCCODRAFT_1470663</name>
</gene>
<evidence type="ECO:0000256" key="2">
    <source>
        <dbReference type="ARBA" id="ARBA00023239"/>
    </source>
</evidence>
<proteinExistence type="predicted"/>
<keyword evidence="2" id="KW-0456">Lyase</keyword>
<feature type="transmembrane region" description="Helical" evidence="3">
    <location>
        <begin position="12"/>
        <end position="31"/>
    </location>
</feature>
<keyword evidence="3" id="KW-0812">Transmembrane</keyword>
<dbReference type="SUPFAM" id="SSF110857">
    <property type="entry name" value="Gamma-glutamyl cyclotransferase-like"/>
    <property type="match status" value="1"/>
</dbReference>
<evidence type="ECO:0000256" key="3">
    <source>
        <dbReference type="SAM" id="Phobius"/>
    </source>
</evidence>